<gene>
    <name evidence="1" type="ORF">Csa_6G516620</name>
</gene>
<dbReference type="STRING" id="3659.A0A0A0KJZ9"/>
<reference evidence="1 2" key="1">
    <citation type="journal article" date="2009" name="Nat. Genet.">
        <title>The genome of the cucumber, Cucumis sativus L.</title>
        <authorList>
            <person name="Huang S."/>
            <person name="Li R."/>
            <person name="Zhang Z."/>
            <person name="Li L."/>
            <person name="Gu X."/>
            <person name="Fan W."/>
            <person name="Lucas W.J."/>
            <person name="Wang X."/>
            <person name="Xie B."/>
            <person name="Ni P."/>
            <person name="Ren Y."/>
            <person name="Zhu H."/>
            <person name="Li J."/>
            <person name="Lin K."/>
            <person name="Jin W."/>
            <person name="Fei Z."/>
            <person name="Li G."/>
            <person name="Staub J."/>
            <person name="Kilian A."/>
            <person name="van der Vossen E.A."/>
            <person name="Wu Y."/>
            <person name="Guo J."/>
            <person name="He J."/>
            <person name="Jia Z."/>
            <person name="Ren Y."/>
            <person name="Tian G."/>
            <person name="Lu Y."/>
            <person name="Ruan J."/>
            <person name="Qian W."/>
            <person name="Wang M."/>
            <person name="Huang Q."/>
            <person name="Li B."/>
            <person name="Xuan Z."/>
            <person name="Cao J."/>
            <person name="Asan"/>
            <person name="Wu Z."/>
            <person name="Zhang J."/>
            <person name="Cai Q."/>
            <person name="Bai Y."/>
            <person name="Zhao B."/>
            <person name="Han Y."/>
            <person name="Li Y."/>
            <person name="Li X."/>
            <person name="Wang S."/>
            <person name="Shi Q."/>
            <person name="Liu S."/>
            <person name="Cho W.K."/>
            <person name="Kim J.Y."/>
            <person name="Xu Y."/>
            <person name="Heller-Uszynska K."/>
            <person name="Miao H."/>
            <person name="Cheng Z."/>
            <person name="Zhang S."/>
            <person name="Wu J."/>
            <person name="Yang Y."/>
            <person name="Kang H."/>
            <person name="Li M."/>
            <person name="Liang H."/>
            <person name="Ren X."/>
            <person name="Shi Z."/>
            <person name="Wen M."/>
            <person name="Jian M."/>
            <person name="Yang H."/>
            <person name="Zhang G."/>
            <person name="Yang Z."/>
            <person name="Chen R."/>
            <person name="Liu S."/>
            <person name="Li J."/>
            <person name="Ma L."/>
            <person name="Liu H."/>
            <person name="Zhou Y."/>
            <person name="Zhao J."/>
            <person name="Fang X."/>
            <person name="Li G."/>
            <person name="Fang L."/>
            <person name="Li Y."/>
            <person name="Liu D."/>
            <person name="Zheng H."/>
            <person name="Zhang Y."/>
            <person name="Qin N."/>
            <person name="Li Z."/>
            <person name="Yang G."/>
            <person name="Yang S."/>
            <person name="Bolund L."/>
            <person name="Kristiansen K."/>
            <person name="Zheng H."/>
            <person name="Li S."/>
            <person name="Zhang X."/>
            <person name="Yang H."/>
            <person name="Wang J."/>
            <person name="Sun R."/>
            <person name="Zhang B."/>
            <person name="Jiang S."/>
            <person name="Wang J."/>
            <person name="Du Y."/>
            <person name="Li S."/>
        </authorList>
    </citation>
    <scope>NUCLEOTIDE SEQUENCE [LARGE SCALE GENOMIC DNA]</scope>
    <source>
        <strain evidence="2">cv. 9930</strain>
    </source>
</reference>
<dbReference type="OrthoDB" id="688481at2759"/>
<reference evidence="1 2" key="2">
    <citation type="journal article" date="2009" name="PLoS ONE">
        <title>An integrated genetic and cytogenetic map of the cucumber genome.</title>
        <authorList>
            <person name="Ren Y."/>
            <person name="Zhang Z."/>
            <person name="Liu J."/>
            <person name="Staub J.E."/>
            <person name="Han Y."/>
            <person name="Cheng Z."/>
            <person name="Li X."/>
            <person name="Lu J."/>
            <person name="Miao H."/>
            <person name="Kang H."/>
            <person name="Xie B."/>
            <person name="Gu X."/>
            <person name="Wang X."/>
            <person name="Du Y."/>
            <person name="Jin W."/>
            <person name="Huang S."/>
        </authorList>
    </citation>
    <scope>NUCLEOTIDE SEQUENCE [LARGE SCALE GENOMIC DNA]</scope>
    <source>
        <strain evidence="2">cv. 9930</strain>
    </source>
</reference>
<proteinExistence type="predicted"/>
<evidence type="ECO:0000313" key="2">
    <source>
        <dbReference type="Proteomes" id="UP000029981"/>
    </source>
</evidence>
<protein>
    <submittedName>
        <fullName evidence="1">Uncharacterized protein</fullName>
    </submittedName>
</protein>
<dbReference type="PANTHER" id="PTHR27006:SF606">
    <property type="entry name" value="INTERLEUKIN-1 RECEPTOR-ASSOCIATED KINASE 4"/>
    <property type="match status" value="1"/>
</dbReference>
<dbReference type="AlphaFoldDB" id="A0A0A0KJZ9"/>
<dbReference type="PANTHER" id="PTHR27006">
    <property type="entry name" value="PROMASTIGOTE SURFACE ANTIGEN PROTEIN PSA"/>
    <property type="match status" value="1"/>
</dbReference>
<dbReference type="Proteomes" id="UP000029981">
    <property type="component" value="Chromosome 6"/>
</dbReference>
<dbReference type="EMBL" id="CM002927">
    <property type="protein sequence ID" value="KGN49154.1"/>
    <property type="molecule type" value="Genomic_DNA"/>
</dbReference>
<name>A0A0A0KJZ9_CUCSA</name>
<reference evidence="1 2" key="4">
    <citation type="journal article" date="2011" name="BMC Genomics">
        <title>RNA-Seq improves annotation of protein-coding genes in the cucumber genome.</title>
        <authorList>
            <person name="Li Z."/>
            <person name="Zhang Z."/>
            <person name="Yan P."/>
            <person name="Huang S."/>
            <person name="Fei Z."/>
            <person name="Lin K."/>
        </authorList>
    </citation>
    <scope>NUCLEOTIDE SEQUENCE [LARGE SCALE GENOMIC DNA]</scope>
    <source>
        <strain evidence="2">cv. 9930</strain>
    </source>
</reference>
<dbReference type="Gramene" id="KGN49154">
    <property type="protein sequence ID" value="KGN49154"/>
    <property type="gene ID" value="Csa_6G516620"/>
</dbReference>
<organism evidence="1 2">
    <name type="scientific">Cucumis sativus</name>
    <name type="common">Cucumber</name>
    <dbReference type="NCBI Taxonomy" id="3659"/>
    <lineage>
        <taxon>Eukaryota</taxon>
        <taxon>Viridiplantae</taxon>
        <taxon>Streptophyta</taxon>
        <taxon>Embryophyta</taxon>
        <taxon>Tracheophyta</taxon>
        <taxon>Spermatophyta</taxon>
        <taxon>Magnoliopsida</taxon>
        <taxon>eudicotyledons</taxon>
        <taxon>Gunneridae</taxon>
        <taxon>Pentapetalae</taxon>
        <taxon>rosids</taxon>
        <taxon>fabids</taxon>
        <taxon>Cucurbitales</taxon>
        <taxon>Cucurbitaceae</taxon>
        <taxon>Benincaseae</taxon>
        <taxon>Cucumis</taxon>
    </lineage>
</organism>
<dbReference type="OMA" id="QYSAIDI"/>
<reference evidence="1 2" key="3">
    <citation type="journal article" date="2010" name="BMC Genomics">
        <title>Transcriptome sequencing and comparative analysis of cucumber flowers with different sex types.</title>
        <authorList>
            <person name="Guo S."/>
            <person name="Zheng Y."/>
            <person name="Joung J.G."/>
            <person name="Liu S."/>
            <person name="Zhang Z."/>
            <person name="Crasta O.R."/>
            <person name="Sobral B.W."/>
            <person name="Xu Y."/>
            <person name="Huang S."/>
            <person name="Fei Z."/>
        </authorList>
    </citation>
    <scope>NUCLEOTIDE SEQUENCE [LARGE SCALE GENOMIC DNA]</scope>
    <source>
        <strain evidence="2">cv. 9930</strain>
    </source>
</reference>
<evidence type="ECO:0000313" key="1">
    <source>
        <dbReference type="EMBL" id="KGN49154.1"/>
    </source>
</evidence>
<keyword evidence="2" id="KW-1185">Reference proteome</keyword>
<accession>A0A0A0KJZ9</accession>
<dbReference type="KEGG" id="csv:105436039"/>
<sequence length="110" mass="12330">MEGKATAIIDPILARTCIDEIMRCIHLELLCVQENVDIRPTMDSVVFMLNCNSVTLLVPLQPGFLLQSNTSNLPQHLDDHTEGPHHSLSESFYVEEESGNQYSAIDIQAY</sequence>